<keyword evidence="2" id="KW-1185">Reference proteome</keyword>
<protein>
    <submittedName>
        <fullName evidence="1">Uncharacterized protein</fullName>
    </submittedName>
</protein>
<dbReference type="Proteomes" id="UP001054945">
    <property type="component" value="Unassembled WGS sequence"/>
</dbReference>
<gene>
    <name evidence="1" type="ORF">CEXT_504551</name>
</gene>
<organism evidence="1 2">
    <name type="scientific">Caerostris extrusa</name>
    <name type="common">Bark spider</name>
    <name type="synonym">Caerostris bankana</name>
    <dbReference type="NCBI Taxonomy" id="172846"/>
    <lineage>
        <taxon>Eukaryota</taxon>
        <taxon>Metazoa</taxon>
        <taxon>Ecdysozoa</taxon>
        <taxon>Arthropoda</taxon>
        <taxon>Chelicerata</taxon>
        <taxon>Arachnida</taxon>
        <taxon>Araneae</taxon>
        <taxon>Araneomorphae</taxon>
        <taxon>Entelegynae</taxon>
        <taxon>Araneoidea</taxon>
        <taxon>Araneidae</taxon>
        <taxon>Caerostris</taxon>
    </lineage>
</organism>
<accession>A0AAV4NZS8</accession>
<reference evidence="1 2" key="1">
    <citation type="submission" date="2021-06" db="EMBL/GenBank/DDBJ databases">
        <title>Caerostris extrusa draft genome.</title>
        <authorList>
            <person name="Kono N."/>
            <person name="Arakawa K."/>
        </authorList>
    </citation>
    <scope>NUCLEOTIDE SEQUENCE [LARGE SCALE GENOMIC DNA]</scope>
</reference>
<name>A0AAV4NZS8_CAEEX</name>
<evidence type="ECO:0000313" key="2">
    <source>
        <dbReference type="Proteomes" id="UP001054945"/>
    </source>
</evidence>
<dbReference type="AlphaFoldDB" id="A0AAV4NZS8"/>
<comment type="caution">
    <text evidence="1">The sequence shown here is derived from an EMBL/GenBank/DDBJ whole genome shotgun (WGS) entry which is preliminary data.</text>
</comment>
<evidence type="ECO:0000313" key="1">
    <source>
        <dbReference type="EMBL" id="GIX89255.1"/>
    </source>
</evidence>
<sequence>MKQHQPSTPVPSRRLIKIESLSSSLSTKALQVQPVSDSLTNPVNTQSLLASYLTNSINVHPSTVIKSERGFLSPFT</sequence>
<proteinExistence type="predicted"/>
<dbReference type="EMBL" id="BPLR01003841">
    <property type="protein sequence ID" value="GIX89255.1"/>
    <property type="molecule type" value="Genomic_DNA"/>
</dbReference>